<reference evidence="2" key="1">
    <citation type="journal article" date="2023" name="Mol. Biol. Evol.">
        <title>Third-Generation Sequencing Reveals the Adaptive Role of the Epigenome in Three Deep-Sea Polychaetes.</title>
        <authorList>
            <person name="Perez M."/>
            <person name="Aroh O."/>
            <person name="Sun Y."/>
            <person name="Lan Y."/>
            <person name="Juniper S.K."/>
            <person name="Young C.R."/>
            <person name="Angers B."/>
            <person name="Qian P.Y."/>
        </authorList>
    </citation>
    <scope>NUCLEOTIDE SEQUENCE</scope>
    <source>
        <strain evidence="2">P08H-3</strain>
    </source>
</reference>
<accession>A0AAD9NGM5</accession>
<feature type="chain" id="PRO_5042143188" evidence="1">
    <location>
        <begin position="25"/>
        <end position="166"/>
    </location>
</feature>
<sequence length="166" mass="18302">MALKILPLIVIVCTLVLNIWYTEGCLPSGSSSSSSSSSSHDDDNFPHDINTQSELTALYNKRVVWVDNYQRPLGSFKSTWGPFYHAGVVVTTADGEKWLIHKGDSFGKSSQTVVVCAECMSSRWFRVGGHSVSYAKVGDYVGAGGIDYDFFADNCQDARDRMLELD</sequence>
<dbReference type="EMBL" id="JAODUP010000026">
    <property type="protein sequence ID" value="KAK2167576.1"/>
    <property type="molecule type" value="Genomic_DNA"/>
</dbReference>
<proteinExistence type="predicted"/>
<dbReference type="AlphaFoldDB" id="A0AAD9NGM5"/>
<protein>
    <submittedName>
        <fullName evidence="2">Uncharacterized protein</fullName>
    </submittedName>
</protein>
<comment type="caution">
    <text evidence="2">The sequence shown here is derived from an EMBL/GenBank/DDBJ whole genome shotgun (WGS) entry which is preliminary data.</text>
</comment>
<evidence type="ECO:0000256" key="1">
    <source>
        <dbReference type="SAM" id="SignalP"/>
    </source>
</evidence>
<evidence type="ECO:0000313" key="2">
    <source>
        <dbReference type="EMBL" id="KAK2167576.1"/>
    </source>
</evidence>
<keyword evidence="3" id="KW-1185">Reference proteome</keyword>
<dbReference type="Proteomes" id="UP001208570">
    <property type="component" value="Unassembled WGS sequence"/>
</dbReference>
<feature type="signal peptide" evidence="1">
    <location>
        <begin position="1"/>
        <end position="24"/>
    </location>
</feature>
<gene>
    <name evidence="2" type="ORF">LSH36_26g07046</name>
</gene>
<keyword evidence="1" id="KW-0732">Signal</keyword>
<name>A0AAD9NGM5_9ANNE</name>
<organism evidence="2 3">
    <name type="scientific">Paralvinella palmiformis</name>
    <dbReference type="NCBI Taxonomy" id="53620"/>
    <lineage>
        <taxon>Eukaryota</taxon>
        <taxon>Metazoa</taxon>
        <taxon>Spiralia</taxon>
        <taxon>Lophotrochozoa</taxon>
        <taxon>Annelida</taxon>
        <taxon>Polychaeta</taxon>
        <taxon>Sedentaria</taxon>
        <taxon>Canalipalpata</taxon>
        <taxon>Terebellida</taxon>
        <taxon>Terebelliformia</taxon>
        <taxon>Alvinellidae</taxon>
        <taxon>Paralvinella</taxon>
    </lineage>
</organism>
<evidence type="ECO:0000313" key="3">
    <source>
        <dbReference type="Proteomes" id="UP001208570"/>
    </source>
</evidence>